<name>W9CPU6_SCLBF</name>
<proteinExistence type="predicted"/>
<feature type="compositionally biased region" description="Basic and acidic residues" evidence="1">
    <location>
        <begin position="173"/>
        <end position="182"/>
    </location>
</feature>
<evidence type="ECO:0000313" key="2">
    <source>
        <dbReference type="EMBL" id="ESZ98088.1"/>
    </source>
</evidence>
<dbReference type="EMBL" id="AYSA01000054">
    <property type="protein sequence ID" value="ESZ98088.1"/>
    <property type="molecule type" value="Genomic_DNA"/>
</dbReference>
<feature type="compositionally biased region" description="Basic residues" evidence="1">
    <location>
        <begin position="234"/>
        <end position="243"/>
    </location>
</feature>
<evidence type="ECO:0000313" key="3">
    <source>
        <dbReference type="Proteomes" id="UP000019487"/>
    </source>
</evidence>
<keyword evidence="3" id="KW-1185">Reference proteome</keyword>
<gene>
    <name evidence="2" type="ORF">SBOR_1544</name>
</gene>
<dbReference type="Proteomes" id="UP000019487">
    <property type="component" value="Unassembled WGS sequence"/>
</dbReference>
<dbReference type="OrthoDB" id="3366546at2759"/>
<comment type="caution">
    <text evidence="2">The sequence shown here is derived from an EMBL/GenBank/DDBJ whole genome shotgun (WGS) entry which is preliminary data.</text>
</comment>
<feature type="compositionally biased region" description="Basic and acidic residues" evidence="1">
    <location>
        <begin position="131"/>
        <end position="154"/>
    </location>
</feature>
<feature type="compositionally biased region" description="Basic residues" evidence="1">
    <location>
        <begin position="203"/>
        <end position="216"/>
    </location>
</feature>
<dbReference type="HOGENOM" id="CLU_082196_0_0_1"/>
<dbReference type="AlphaFoldDB" id="W9CPU6"/>
<protein>
    <recommendedName>
        <fullName evidence="4">DNA-directed RNA polymerase II subunit RPB1</fullName>
    </recommendedName>
</protein>
<dbReference type="STRING" id="1432307.W9CPU6"/>
<evidence type="ECO:0000256" key="1">
    <source>
        <dbReference type="SAM" id="MobiDB-lite"/>
    </source>
</evidence>
<reference evidence="2 3" key="1">
    <citation type="journal article" date="2014" name="Genome Announc.">
        <title>Draft genome sequence of Sclerotinia borealis, a psychrophilic plant pathogenic fungus.</title>
        <authorList>
            <person name="Mardanov A.V."/>
            <person name="Beletsky A.V."/>
            <person name="Kadnikov V.V."/>
            <person name="Ignatov A.N."/>
            <person name="Ravin N.V."/>
        </authorList>
    </citation>
    <scope>NUCLEOTIDE SEQUENCE [LARGE SCALE GENOMIC DNA]</scope>
    <source>
        <strain evidence="3">F-4157</strain>
    </source>
</reference>
<organism evidence="2 3">
    <name type="scientific">Sclerotinia borealis (strain F-4128)</name>
    <dbReference type="NCBI Taxonomy" id="1432307"/>
    <lineage>
        <taxon>Eukaryota</taxon>
        <taxon>Fungi</taxon>
        <taxon>Dikarya</taxon>
        <taxon>Ascomycota</taxon>
        <taxon>Pezizomycotina</taxon>
        <taxon>Leotiomycetes</taxon>
        <taxon>Helotiales</taxon>
        <taxon>Sclerotiniaceae</taxon>
        <taxon>Sclerotinia</taxon>
    </lineage>
</organism>
<feature type="region of interest" description="Disordered" evidence="1">
    <location>
        <begin position="131"/>
        <end position="243"/>
    </location>
</feature>
<feature type="compositionally biased region" description="Basic and acidic residues" evidence="1">
    <location>
        <begin position="189"/>
        <end position="202"/>
    </location>
</feature>
<sequence>MNAHALLTSQGWRGSGHSLHHSSDTIGLSRPLLVSKKDNVLGLGKKQHKTSDMWWLNAFDASLKGLDTSKEGQVKVQEGGKLEMVVKGGSKWVGGKGGLYSFFVRGETVVGTLEDREKEIVEILIKEEKRGKGKDKDKKRKGEERKESKEERRERKEKKRADRARKAAVIDAKNIKTEEKAKAQSAKVADSEKTETKEERRERKVRKEQKRQKKSLRRSEKESSDTSSTSEITKKKKKSRKDN</sequence>
<accession>W9CPU6</accession>
<evidence type="ECO:0008006" key="4">
    <source>
        <dbReference type="Google" id="ProtNLM"/>
    </source>
</evidence>